<dbReference type="AlphaFoldDB" id="A0A6A5U0R8"/>
<reference evidence="2" key="1">
    <citation type="journal article" date="2020" name="Stud. Mycol.">
        <title>101 Dothideomycetes genomes: a test case for predicting lifestyles and emergence of pathogens.</title>
        <authorList>
            <person name="Haridas S."/>
            <person name="Albert R."/>
            <person name="Binder M."/>
            <person name="Bloem J."/>
            <person name="Labutti K."/>
            <person name="Salamov A."/>
            <person name="Andreopoulos B."/>
            <person name="Baker S."/>
            <person name="Barry K."/>
            <person name="Bills G."/>
            <person name="Bluhm B."/>
            <person name="Cannon C."/>
            <person name="Castanera R."/>
            <person name="Culley D."/>
            <person name="Daum C."/>
            <person name="Ezra D."/>
            <person name="Gonzalez J."/>
            <person name="Henrissat B."/>
            <person name="Kuo A."/>
            <person name="Liang C."/>
            <person name="Lipzen A."/>
            <person name="Lutzoni F."/>
            <person name="Magnuson J."/>
            <person name="Mondo S."/>
            <person name="Nolan M."/>
            <person name="Ohm R."/>
            <person name="Pangilinan J."/>
            <person name="Park H.-J."/>
            <person name="Ramirez L."/>
            <person name="Alfaro M."/>
            <person name="Sun H."/>
            <person name="Tritt A."/>
            <person name="Yoshinaga Y."/>
            <person name="Zwiers L.-H."/>
            <person name="Turgeon B."/>
            <person name="Goodwin S."/>
            <person name="Spatafora J."/>
            <person name="Crous P."/>
            <person name="Grigoriev I."/>
        </authorList>
    </citation>
    <scope>NUCLEOTIDE SEQUENCE</scope>
    <source>
        <strain evidence="2">CBS 675.92</strain>
    </source>
</reference>
<evidence type="ECO:0000313" key="3">
    <source>
        <dbReference type="Proteomes" id="UP000800035"/>
    </source>
</evidence>
<name>A0A6A5U0R8_9PLEO</name>
<proteinExistence type="predicted"/>
<evidence type="ECO:0000256" key="1">
    <source>
        <dbReference type="SAM" id="MobiDB-lite"/>
    </source>
</evidence>
<feature type="compositionally biased region" description="Basic and acidic residues" evidence="1">
    <location>
        <begin position="80"/>
        <end position="91"/>
    </location>
</feature>
<protein>
    <submittedName>
        <fullName evidence="2">Uncharacterized protein</fullName>
    </submittedName>
</protein>
<evidence type="ECO:0000313" key="2">
    <source>
        <dbReference type="EMBL" id="KAF1958455.1"/>
    </source>
</evidence>
<gene>
    <name evidence="2" type="ORF">CC80DRAFT_546687</name>
</gene>
<sequence>MRVTDYPGQTYRGLGRALTQLMDRRGANVRSQTADFGGLGGASRVGSAGDTAVESVSNSRLGSWTGRVLQGSPQGLASPMDRRSMDGRKSDGSMSNSLAGSEWGGVEAGSSQVDGSRKKSNKKKPA</sequence>
<keyword evidence="3" id="KW-1185">Reference proteome</keyword>
<feature type="region of interest" description="Disordered" evidence="1">
    <location>
        <begin position="32"/>
        <end position="126"/>
    </location>
</feature>
<accession>A0A6A5U0R8</accession>
<dbReference type="EMBL" id="ML976987">
    <property type="protein sequence ID" value="KAF1958455.1"/>
    <property type="molecule type" value="Genomic_DNA"/>
</dbReference>
<dbReference type="Proteomes" id="UP000800035">
    <property type="component" value="Unassembled WGS sequence"/>
</dbReference>
<organism evidence="2 3">
    <name type="scientific">Byssothecium circinans</name>
    <dbReference type="NCBI Taxonomy" id="147558"/>
    <lineage>
        <taxon>Eukaryota</taxon>
        <taxon>Fungi</taxon>
        <taxon>Dikarya</taxon>
        <taxon>Ascomycota</taxon>
        <taxon>Pezizomycotina</taxon>
        <taxon>Dothideomycetes</taxon>
        <taxon>Pleosporomycetidae</taxon>
        <taxon>Pleosporales</taxon>
        <taxon>Massarineae</taxon>
        <taxon>Massarinaceae</taxon>
        <taxon>Byssothecium</taxon>
    </lineage>
</organism>